<feature type="coiled-coil region" evidence="1">
    <location>
        <begin position="21"/>
        <end position="55"/>
    </location>
</feature>
<evidence type="ECO:0000313" key="2">
    <source>
        <dbReference type="EMBL" id="MED6223087.1"/>
    </source>
</evidence>
<evidence type="ECO:0000256" key="1">
    <source>
        <dbReference type="SAM" id="Coils"/>
    </source>
</evidence>
<name>A0ABU6ZM76_9FABA</name>
<proteinExistence type="predicted"/>
<comment type="caution">
    <text evidence="2">The sequence shown here is derived from an EMBL/GenBank/DDBJ whole genome shotgun (WGS) entry which is preliminary data.</text>
</comment>
<gene>
    <name evidence="2" type="ORF">PIB30_070593</name>
</gene>
<dbReference type="EMBL" id="JASCZI010272658">
    <property type="protein sequence ID" value="MED6223087.1"/>
    <property type="molecule type" value="Genomic_DNA"/>
</dbReference>
<keyword evidence="1" id="KW-0175">Coiled coil</keyword>
<accession>A0ABU6ZM76</accession>
<keyword evidence="3" id="KW-1185">Reference proteome</keyword>
<organism evidence="2 3">
    <name type="scientific">Stylosanthes scabra</name>
    <dbReference type="NCBI Taxonomy" id="79078"/>
    <lineage>
        <taxon>Eukaryota</taxon>
        <taxon>Viridiplantae</taxon>
        <taxon>Streptophyta</taxon>
        <taxon>Embryophyta</taxon>
        <taxon>Tracheophyta</taxon>
        <taxon>Spermatophyta</taxon>
        <taxon>Magnoliopsida</taxon>
        <taxon>eudicotyledons</taxon>
        <taxon>Gunneridae</taxon>
        <taxon>Pentapetalae</taxon>
        <taxon>rosids</taxon>
        <taxon>fabids</taxon>
        <taxon>Fabales</taxon>
        <taxon>Fabaceae</taxon>
        <taxon>Papilionoideae</taxon>
        <taxon>50 kb inversion clade</taxon>
        <taxon>dalbergioids sensu lato</taxon>
        <taxon>Dalbergieae</taxon>
        <taxon>Pterocarpus clade</taxon>
        <taxon>Stylosanthes</taxon>
    </lineage>
</organism>
<evidence type="ECO:0000313" key="3">
    <source>
        <dbReference type="Proteomes" id="UP001341840"/>
    </source>
</evidence>
<reference evidence="2 3" key="1">
    <citation type="journal article" date="2023" name="Plants (Basel)">
        <title>Bridging the Gap: Combining Genomics and Transcriptomics Approaches to Understand Stylosanthes scabra, an Orphan Legume from the Brazilian Caatinga.</title>
        <authorList>
            <person name="Ferreira-Neto J.R.C."/>
            <person name="da Silva M.D."/>
            <person name="Binneck E."/>
            <person name="de Melo N.F."/>
            <person name="da Silva R.H."/>
            <person name="de Melo A.L.T.M."/>
            <person name="Pandolfi V."/>
            <person name="Bustamante F.O."/>
            <person name="Brasileiro-Vidal A.C."/>
            <person name="Benko-Iseppon A.M."/>
        </authorList>
    </citation>
    <scope>NUCLEOTIDE SEQUENCE [LARGE SCALE GENOMIC DNA]</scope>
    <source>
        <tissue evidence="2">Leaves</tissue>
    </source>
</reference>
<sequence>MIRKIMNKTGFIIYDFNYDRAERLERTITRLKEANERLKARLQRLTMQKSTLNEEEIQAYNSASKSPPTSRVWQPFSVLDLVSAWKALHATCPHDLHLNLHVPLMIRHRWEFVVISSATMHSGTHS</sequence>
<dbReference type="Proteomes" id="UP001341840">
    <property type="component" value="Unassembled WGS sequence"/>
</dbReference>
<protein>
    <submittedName>
        <fullName evidence="2">Uncharacterized protein</fullName>
    </submittedName>
</protein>